<comment type="caution">
    <text evidence="3">The sequence shown here is derived from an EMBL/GenBank/DDBJ whole genome shotgun (WGS) entry which is preliminary data.</text>
</comment>
<feature type="chain" id="PRO_5023056188" evidence="2">
    <location>
        <begin position="19"/>
        <end position="59"/>
    </location>
</feature>
<evidence type="ECO:0000313" key="4">
    <source>
        <dbReference type="Proteomes" id="UP000324222"/>
    </source>
</evidence>
<keyword evidence="2" id="KW-0732">Signal</keyword>
<dbReference type="Proteomes" id="UP000324222">
    <property type="component" value="Unassembled WGS sequence"/>
</dbReference>
<evidence type="ECO:0000256" key="1">
    <source>
        <dbReference type="SAM" id="MobiDB-lite"/>
    </source>
</evidence>
<reference evidence="3 4" key="1">
    <citation type="submission" date="2019-05" db="EMBL/GenBank/DDBJ databases">
        <title>Another draft genome of Portunus trituberculatus and its Hox gene families provides insights of decapod evolution.</title>
        <authorList>
            <person name="Jeong J.-H."/>
            <person name="Song I."/>
            <person name="Kim S."/>
            <person name="Choi T."/>
            <person name="Kim D."/>
            <person name="Ryu S."/>
            <person name="Kim W."/>
        </authorList>
    </citation>
    <scope>NUCLEOTIDE SEQUENCE [LARGE SCALE GENOMIC DNA]</scope>
    <source>
        <tissue evidence="3">Muscle</tissue>
    </source>
</reference>
<protein>
    <submittedName>
        <fullName evidence="3">Uncharacterized protein</fullName>
    </submittedName>
</protein>
<dbReference type="EMBL" id="VSRR010000119">
    <property type="protein sequence ID" value="MPC10482.1"/>
    <property type="molecule type" value="Genomic_DNA"/>
</dbReference>
<dbReference type="AlphaFoldDB" id="A0A5B7CLC3"/>
<organism evidence="3 4">
    <name type="scientific">Portunus trituberculatus</name>
    <name type="common">Swimming crab</name>
    <name type="synonym">Neptunus trituberculatus</name>
    <dbReference type="NCBI Taxonomy" id="210409"/>
    <lineage>
        <taxon>Eukaryota</taxon>
        <taxon>Metazoa</taxon>
        <taxon>Ecdysozoa</taxon>
        <taxon>Arthropoda</taxon>
        <taxon>Crustacea</taxon>
        <taxon>Multicrustacea</taxon>
        <taxon>Malacostraca</taxon>
        <taxon>Eumalacostraca</taxon>
        <taxon>Eucarida</taxon>
        <taxon>Decapoda</taxon>
        <taxon>Pleocyemata</taxon>
        <taxon>Brachyura</taxon>
        <taxon>Eubrachyura</taxon>
        <taxon>Portunoidea</taxon>
        <taxon>Portunidae</taxon>
        <taxon>Portuninae</taxon>
        <taxon>Portunus</taxon>
    </lineage>
</organism>
<accession>A0A5B7CLC3</accession>
<feature type="region of interest" description="Disordered" evidence="1">
    <location>
        <begin position="26"/>
        <end position="59"/>
    </location>
</feature>
<gene>
    <name evidence="3" type="ORF">E2C01_003119</name>
</gene>
<proteinExistence type="predicted"/>
<name>A0A5B7CLC3_PORTR</name>
<evidence type="ECO:0000256" key="2">
    <source>
        <dbReference type="SAM" id="SignalP"/>
    </source>
</evidence>
<evidence type="ECO:0000313" key="3">
    <source>
        <dbReference type="EMBL" id="MPC10482.1"/>
    </source>
</evidence>
<feature type="signal peptide" evidence="2">
    <location>
        <begin position="1"/>
        <end position="18"/>
    </location>
</feature>
<sequence>MWTRAVEVWRSLLRLIMADPFNTEGRRVSGVGTEAAPVRSSAPDDGRRSKAVSVLPCDI</sequence>
<keyword evidence="4" id="KW-1185">Reference proteome</keyword>